<dbReference type="Proteomes" id="UP001488805">
    <property type="component" value="Unassembled WGS sequence"/>
</dbReference>
<proteinExistence type="predicted"/>
<sequence>MKGGWICCRSPHVLPPLYVPSLLPSIAHHWNRVGSAAARVVMTDYGSACCPCCFQGHFIQARERNRGAQEEQLYIIRREAQDRKYYLPQGEEPNHHLAYAEQDRKHYVRDGI</sequence>
<protein>
    <submittedName>
        <fullName evidence="1">Uncharacterized protein</fullName>
    </submittedName>
</protein>
<evidence type="ECO:0000313" key="2">
    <source>
        <dbReference type="Proteomes" id="UP001488805"/>
    </source>
</evidence>
<accession>A0AAW1F1N8</accession>
<reference evidence="1 2" key="1">
    <citation type="journal article" date="2024" name="Genome Biol. Evol.">
        <title>Chromosome-level genome assembly of the viviparous eelpout Zoarces viviparus.</title>
        <authorList>
            <person name="Fuhrmann N."/>
            <person name="Brasseur M.V."/>
            <person name="Bakowski C.E."/>
            <person name="Podsiadlowski L."/>
            <person name="Prost S."/>
            <person name="Krehenwinkel H."/>
            <person name="Mayer C."/>
        </authorList>
    </citation>
    <scope>NUCLEOTIDE SEQUENCE [LARGE SCALE GENOMIC DNA]</scope>
    <source>
        <strain evidence="1">NO-MEL_2022_Ind0_liver</strain>
    </source>
</reference>
<dbReference type="AlphaFoldDB" id="A0AAW1F1N8"/>
<gene>
    <name evidence="1" type="ORF">VZT92_012641</name>
</gene>
<organism evidence="1 2">
    <name type="scientific">Zoarces viviparus</name>
    <name type="common">Viviparous eelpout</name>
    <name type="synonym">Blennius viviparus</name>
    <dbReference type="NCBI Taxonomy" id="48416"/>
    <lineage>
        <taxon>Eukaryota</taxon>
        <taxon>Metazoa</taxon>
        <taxon>Chordata</taxon>
        <taxon>Craniata</taxon>
        <taxon>Vertebrata</taxon>
        <taxon>Euteleostomi</taxon>
        <taxon>Actinopterygii</taxon>
        <taxon>Neopterygii</taxon>
        <taxon>Teleostei</taxon>
        <taxon>Neoteleostei</taxon>
        <taxon>Acanthomorphata</taxon>
        <taxon>Eupercaria</taxon>
        <taxon>Perciformes</taxon>
        <taxon>Cottioidei</taxon>
        <taxon>Zoarcales</taxon>
        <taxon>Zoarcidae</taxon>
        <taxon>Zoarcinae</taxon>
        <taxon>Zoarces</taxon>
    </lineage>
</organism>
<name>A0AAW1F1N8_ZOAVI</name>
<evidence type="ECO:0000313" key="1">
    <source>
        <dbReference type="EMBL" id="KAK9528487.1"/>
    </source>
</evidence>
<dbReference type="EMBL" id="JBCEZU010000111">
    <property type="protein sequence ID" value="KAK9528487.1"/>
    <property type="molecule type" value="Genomic_DNA"/>
</dbReference>
<comment type="caution">
    <text evidence="1">The sequence shown here is derived from an EMBL/GenBank/DDBJ whole genome shotgun (WGS) entry which is preliminary data.</text>
</comment>
<keyword evidence="2" id="KW-1185">Reference proteome</keyword>